<gene>
    <name evidence="8" type="ORF">JX265_013364</name>
</gene>
<evidence type="ECO:0000259" key="6">
    <source>
        <dbReference type="Pfam" id="PF01565"/>
    </source>
</evidence>
<comment type="similarity">
    <text evidence="2">Belongs to the oxygen-dependent FAD-linked oxidoreductase family.</text>
</comment>
<dbReference type="InterPro" id="IPR006094">
    <property type="entry name" value="Oxid_FAD_bind_N"/>
</dbReference>
<evidence type="ECO:0000256" key="3">
    <source>
        <dbReference type="ARBA" id="ARBA00022630"/>
    </source>
</evidence>
<dbReference type="InterPro" id="IPR036318">
    <property type="entry name" value="FAD-bd_PCMH-like_sf"/>
</dbReference>
<dbReference type="Proteomes" id="UP000829685">
    <property type="component" value="Unassembled WGS sequence"/>
</dbReference>
<dbReference type="PANTHER" id="PTHR42973">
    <property type="entry name" value="BINDING OXIDOREDUCTASE, PUTATIVE (AFU_ORTHOLOGUE AFUA_1G17690)-RELATED"/>
    <property type="match status" value="1"/>
</dbReference>
<reference evidence="8" key="1">
    <citation type="submission" date="2021-03" db="EMBL/GenBank/DDBJ databases">
        <title>Revisited historic fungal species revealed as producer of novel bioactive compounds through whole genome sequencing and comparative genomics.</title>
        <authorList>
            <person name="Vignolle G.A."/>
            <person name="Hochenegger N."/>
            <person name="Mach R.L."/>
            <person name="Mach-Aigner A.R."/>
            <person name="Javad Rahimi M."/>
            <person name="Salim K.A."/>
            <person name="Chan C.M."/>
            <person name="Lim L.B.L."/>
            <person name="Cai F."/>
            <person name="Druzhinina I.S."/>
            <person name="U'Ren J.M."/>
            <person name="Derntl C."/>
        </authorList>
    </citation>
    <scope>NUCLEOTIDE SEQUENCE</scope>
    <source>
        <strain evidence="8">TUCIM 5799</strain>
    </source>
</reference>
<keyword evidence="5" id="KW-0560">Oxidoreductase</keyword>
<dbReference type="SUPFAM" id="SSF56176">
    <property type="entry name" value="FAD-binding/transporter-associated domain-like"/>
    <property type="match status" value="1"/>
</dbReference>
<dbReference type="EMBL" id="JAFIMR010000068">
    <property type="protein sequence ID" value="KAI1850801.1"/>
    <property type="molecule type" value="Genomic_DNA"/>
</dbReference>
<dbReference type="Gene3D" id="3.30.465.10">
    <property type="match status" value="2"/>
</dbReference>
<dbReference type="Pfam" id="PF01565">
    <property type="entry name" value="FAD_binding_4"/>
    <property type="match status" value="1"/>
</dbReference>
<comment type="caution">
    <text evidence="8">The sequence shown here is derived from an EMBL/GenBank/DDBJ whole genome shotgun (WGS) entry which is preliminary data.</text>
</comment>
<sequence>MRQIVHAFRYRLRERQDVFYCTACQTVRGAQTADGRGCASTVDGALKIDMSDINYVHVDKGKQFARVGGGVLLRQLEKCLEEHGLLTPWGIRGGGGIFGAIIELTIKFYPPKEPMAIEFPTVGRIFATLATWADADHDQAWAWFDSVAALGTCIMNTPHAASLQEFTEDNEKLVIWPSNGRGNTISIKKWTRKTVKCLDCGQDHHMVEIISMTGNQKHEGEAAAWASALETELREQDPSNILQASYIALSGDENMDLKRIYGTHYETLLGLKRKYDPGNVFKYAELRVLV</sequence>
<proteinExistence type="inferred from homology"/>
<dbReference type="Pfam" id="PF08031">
    <property type="entry name" value="BBE"/>
    <property type="match status" value="1"/>
</dbReference>
<keyword evidence="3" id="KW-0285">Flavoprotein</keyword>
<keyword evidence="9" id="KW-1185">Reference proteome</keyword>
<feature type="domain" description="FAD linked oxidase N-terminal" evidence="6">
    <location>
        <begin position="26"/>
        <end position="103"/>
    </location>
</feature>
<evidence type="ECO:0000313" key="8">
    <source>
        <dbReference type="EMBL" id="KAI1850801.1"/>
    </source>
</evidence>
<evidence type="ECO:0000256" key="1">
    <source>
        <dbReference type="ARBA" id="ARBA00001974"/>
    </source>
</evidence>
<dbReference type="GO" id="GO:0050660">
    <property type="term" value="F:flavin adenine dinucleotide binding"/>
    <property type="evidence" value="ECO:0007669"/>
    <property type="project" value="InterPro"/>
</dbReference>
<dbReference type="PANTHER" id="PTHR42973:SF39">
    <property type="entry name" value="FAD-BINDING PCMH-TYPE DOMAIN-CONTAINING PROTEIN"/>
    <property type="match status" value="1"/>
</dbReference>
<evidence type="ECO:0000256" key="2">
    <source>
        <dbReference type="ARBA" id="ARBA00005466"/>
    </source>
</evidence>
<dbReference type="InterPro" id="IPR012951">
    <property type="entry name" value="BBE"/>
</dbReference>
<name>A0A9P9W8H9_9PEZI</name>
<evidence type="ECO:0000313" key="9">
    <source>
        <dbReference type="Proteomes" id="UP000829685"/>
    </source>
</evidence>
<dbReference type="GO" id="GO:0016491">
    <property type="term" value="F:oxidoreductase activity"/>
    <property type="evidence" value="ECO:0007669"/>
    <property type="project" value="UniProtKB-KW"/>
</dbReference>
<dbReference type="InterPro" id="IPR016169">
    <property type="entry name" value="FAD-bd_PCMH_sub2"/>
</dbReference>
<organism evidence="8 9">
    <name type="scientific">Neoarthrinium moseri</name>
    <dbReference type="NCBI Taxonomy" id="1658444"/>
    <lineage>
        <taxon>Eukaryota</taxon>
        <taxon>Fungi</taxon>
        <taxon>Dikarya</taxon>
        <taxon>Ascomycota</taxon>
        <taxon>Pezizomycotina</taxon>
        <taxon>Sordariomycetes</taxon>
        <taxon>Xylariomycetidae</taxon>
        <taxon>Amphisphaeriales</taxon>
        <taxon>Apiosporaceae</taxon>
        <taxon>Neoarthrinium</taxon>
    </lineage>
</organism>
<keyword evidence="4" id="KW-0274">FAD</keyword>
<protein>
    <recommendedName>
        <fullName evidence="10">Berberine/berberine-like domain-containing protein</fullName>
    </recommendedName>
</protein>
<feature type="domain" description="Berberine/berberine-like" evidence="7">
    <location>
        <begin position="258"/>
        <end position="283"/>
    </location>
</feature>
<evidence type="ECO:0000256" key="4">
    <source>
        <dbReference type="ARBA" id="ARBA00022827"/>
    </source>
</evidence>
<dbReference type="InterPro" id="IPR050416">
    <property type="entry name" value="FAD-linked_Oxidoreductase"/>
</dbReference>
<evidence type="ECO:0000256" key="5">
    <source>
        <dbReference type="ARBA" id="ARBA00023002"/>
    </source>
</evidence>
<accession>A0A9P9W8H9</accession>
<dbReference type="AlphaFoldDB" id="A0A9P9W8H9"/>
<evidence type="ECO:0000259" key="7">
    <source>
        <dbReference type="Pfam" id="PF08031"/>
    </source>
</evidence>
<evidence type="ECO:0008006" key="10">
    <source>
        <dbReference type="Google" id="ProtNLM"/>
    </source>
</evidence>
<comment type="cofactor">
    <cofactor evidence="1">
        <name>FAD</name>
        <dbReference type="ChEBI" id="CHEBI:57692"/>
    </cofactor>
</comment>